<keyword evidence="1" id="KW-0863">Zinc-finger</keyword>
<name>A0A2P6TV62_CHLSO</name>
<keyword evidence="5" id="KW-1185">Reference proteome</keyword>
<feature type="domain" description="C3H1-type" evidence="3">
    <location>
        <begin position="546"/>
        <end position="578"/>
    </location>
</feature>
<dbReference type="AlphaFoldDB" id="A0A2P6TV62"/>
<dbReference type="GO" id="GO:0008270">
    <property type="term" value="F:zinc ion binding"/>
    <property type="evidence" value="ECO:0007669"/>
    <property type="project" value="UniProtKB-KW"/>
</dbReference>
<proteinExistence type="predicted"/>
<evidence type="ECO:0000259" key="3">
    <source>
        <dbReference type="PROSITE" id="PS50103"/>
    </source>
</evidence>
<dbReference type="EMBL" id="LHPG02000006">
    <property type="protein sequence ID" value="PRW57934.1"/>
    <property type="molecule type" value="Genomic_DNA"/>
</dbReference>
<accession>A0A2P6TV62</accession>
<feature type="compositionally biased region" description="Low complexity" evidence="2">
    <location>
        <begin position="1"/>
        <end position="14"/>
    </location>
</feature>
<evidence type="ECO:0000256" key="2">
    <source>
        <dbReference type="SAM" id="MobiDB-lite"/>
    </source>
</evidence>
<feature type="region of interest" description="Disordered" evidence="2">
    <location>
        <begin position="1"/>
        <end position="26"/>
    </location>
</feature>
<evidence type="ECO:0000256" key="1">
    <source>
        <dbReference type="PROSITE-ProRule" id="PRU00723"/>
    </source>
</evidence>
<feature type="zinc finger region" description="C3H1-type" evidence="1">
    <location>
        <begin position="546"/>
        <end position="578"/>
    </location>
</feature>
<keyword evidence="1" id="KW-0479">Metal-binding</keyword>
<evidence type="ECO:0000313" key="4">
    <source>
        <dbReference type="EMBL" id="PRW57934.1"/>
    </source>
</evidence>
<gene>
    <name evidence="4" type="ORF">C2E21_3402</name>
</gene>
<keyword evidence="1" id="KW-0862">Zinc</keyword>
<dbReference type="InterPro" id="IPR000571">
    <property type="entry name" value="Znf_CCCH"/>
</dbReference>
<dbReference type="PROSITE" id="PS50103">
    <property type="entry name" value="ZF_C3H1"/>
    <property type="match status" value="1"/>
</dbReference>
<sequence length="583" mass="62976">MIASRPPTTSAAAAADDEQPPQPPPSVLRGLVVRLKYAGTYHLLPVEQLFAAADGKPGLAVASPDPQQQHGAPLRVQLNSASGTNPLADDQWDAAGRAEVEQLAALLQQRGQPLSVAEVAAAAWRKQAALAWHAQHGALPPSEQQQHLPELLQQLADEEAIAELQQQGWYGESGSPPRHHINAGSMGLGGRPGRLPSRSPSPRRREWRGPVGEPPLVPAAVCHFKFGNTIRWELVGREVFVSGLPTCDGERMERRVVAHRLANLIEGTGAAVEGVKINSGDARGDLAYVTLGSARQAARAIELLQGAEREGQQEWLLTGRQVEISGLRDSGDEAAMWQQIMPLVGAAGGTVTDRRVAGGDDSRGPLMFLTLATAQQAAAVIECLQAVEVEGGQLYLRPSQGPTTVSWLFGELGAVPPPCGPLNTTLLRHFLDRRPHLFRLDRGEQVEAAEGAAAVLRYKRELLQYLGSRPPQGRVTAEQLDSQMAPPSGLPSHLASKGAVHFVREILWREAEVVTVEPSVVAVELRPFLLEADECLAARNAGYQLPTFSQPCRFFFQLNGTRASCTHGLRCRFVHARERADFT</sequence>
<protein>
    <submittedName>
        <fullName evidence="4">RNA binding rggm</fullName>
    </submittedName>
</protein>
<reference evidence="4 5" key="1">
    <citation type="journal article" date="2018" name="Plant J.">
        <title>Genome sequences of Chlorella sorokiniana UTEX 1602 and Micractinium conductrix SAG 241.80: implications to maltose excretion by a green alga.</title>
        <authorList>
            <person name="Arriola M.B."/>
            <person name="Velmurugan N."/>
            <person name="Zhang Y."/>
            <person name="Plunkett M.H."/>
            <person name="Hondzo H."/>
            <person name="Barney B.M."/>
        </authorList>
    </citation>
    <scope>NUCLEOTIDE SEQUENCE [LARGE SCALE GENOMIC DNA]</scope>
    <source>
        <strain evidence="5">UTEX 1602</strain>
    </source>
</reference>
<organism evidence="4 5">
    <name type="scientific">Chlorella sorokiniana</name>
    <name type="common">Freshwater green alga</name>
    <dbReference type="NCBI Taxonomy" id="3076"/>
    <lineage>
        <taxon>Eukaryota</taxon>
        <taxon>Viridiplantae</taxon>
        <taxon>Chlorophyta</taxon>
        <taxon>core chlorophytes</taxon>
        <taxon>Trebouxiophyceae</taxon>
        <taxon>Chlorellales</taxon>
        <taxon>Chlorellaceae</taxon>
        <taxon>Chlorella clade</taxon>
        <taxon>Chlorella</taxon>
    </lineage>
</organism>
<evidence type="ECO:0000313" key="5">
    <source>
        <dbReference type="Proteomes" id="UP000239899"/>
    </source>
</evidence>
<feature type="region of interest" description="Disordered" evidence="2">
    <location>
        <begin position="169"/>
        <end position="212"/>
    </location>
</feature>
<comment type="caution">
    <text evidence="4">The sequence shown here is derived from an EMBL/GenBank/DDBJ whole genome shotgun (WGS) entry which is preliminary data.</text>
</comment>
<dbReference type="OrthoDB" id="10532208at2759"/>
<dbReference type="Proteomes" id="UP000239899">
    <property type="component" value="Unassembled WGS sequence"/>
</dbReference>